<keyword evidence="2" id="KW-1185">Reference proteome</keyword>
<reference evidence="1 2" key="1">
    <citation type="submission" date="2012-02" db="EMBL/GenBank/DDBJ databases">
        <title>Complete genome sequence of Actinoplanes missouriensis 431 (= NBRC 102363).</title>
        <authorList>
            <person name="Ohnishi Y."/>
            <person name="Ishikawa J."/>
            <person name="Sekine M."/>
            <person name="Hosoyama A."/>
            <person name="Harada T."/>
            <person name="Narita H."/>
            <person name="Hata T."/>
            <person name="Konno Y."/>
            <person name="Tutikane K."/>
            <person name="Fujita N."/>
            <person name="Horinouchi S."/>
            <person name="Hayakawa M."/>
        </authorList>
    </citation>
    <scope>NUCLEOTIDE SEQUENCE [LARGE SCALE GENOMIC DNA]</scope>
    <source>
        <strain evidence="2">ATCC 14538 / DSM 43046 / CBS 188.64 / JCM 3121 / NBRC 102363 / NCIMB 12654 / NRRL B-3342 / UNCC 431</strain>
    </source>
</reference>
<evidence type="ECO:0000313" key="2">
    <source>
        <dbReference type="Proteomes" id="UP000007882"/>
    </source>
</evidence>
<gene>
    <name evidence="1" type="ordered locus">AMIS_60310</name>
</gene>
<organism evidence="1 2">
    <name type="scientific">Actinoplanes missouriensis (strain ATCC 14538 / DSM 43046 / CBS 188.64 / JCM 3121 / NBRC 102363 / NCIMB 12654 / NRRL B-3342 / UNCC 431)</name>
    <dbReference type="NCBI Taxonomy" id="512565"/>
    <lineage>
        <taxon>Bacteria</taxon>
        <taxon>Bacillati</taxon>
        <taxon>Actinomycetota</taxon>
        <taxon>Actinomycetes</taxon>
        <taxon>Micromonosporales</taxon>
        <taxon>Micromonosporaceae</taxon>
        <taxon>Actinoplanes</taxon>
    </lineage>
</organism>
<dbReference type="EMBL" id="AP012319">
    <property type="protein sequence ID" value="BAL91251.1"/>
    <property type="molecule type" value="Genomic_DNA"/>
</dbReference>
<evidence type="ECO:0000313" key="1">
    <source>
        <dbReference type="EMBL" id="BAL91251.1"/>
    </source>
</evidence>
<protein>
    <submittedName>
        <fullName evidence="1">Uncharacterized protein</fullName>
    </submittedName>
</protein>
<name>I0HE14_ACTM4</name>
<dbReference type="eggNOG" id="ENOG502ZNS8">
    <property type="taxonomic scope" value="Bacteria"/>
</dbReference>
<dbReference type="AlphaFoldDB" id="I0HE14"/>
<accession>I0HE14</accession>
<dbReference type="KEGG" id="ams:AMIS_60310"/>
<dbReference type="PATRIC" id="fig|512565.3.peg.6026"/>
<sequence length="152" mass="16873">MIKLVYGYLDYHETLAFADDSTAAQEAREIEAIAAARTYGEARRIETRHVSHNPAGWDYTDAEDDEPFDINKVGAVQDGDWPPMMASRAMRLLPEDLLKQFGTMADTTLNGPYMEIPLAQEPAIVAALCERGFEVRRDDALINALDGATIQP</sequence>
<dbReference type="HOGENOM" id="CLU_1718432_0_0_11"/>
<proteinExistence type="predicted"/>
<dbReference type="STRING" id="512565.AMIS_60310"/>
<dbReference type="OrthoDB" id="3373266at2"/>
<dbReference type="RefSeq" id="WP_014446138.1">
    <property type="nucleotide sequence ID" value="NC_017093.1"/>
</dbReference>
<dbReference type="Proteomes" id="UP000007882">
    <property type="component" value="Chromosome"/>
</dbReference>